<evidence type="ECO:0000313" key="3">
    <source>
        <dbReference type="Proteomes" id="UP000663829"/>
    </source>
</evidence>
<name>A0A815K2C8_9BILA</name>
<evidence type="ECO:0000313" key="2">
    <source>
        <dbReference type="EMBL" id="CAF4279234.1"/>
    </source>
</evidence>
<dbReference type="EMBL" id="CAJNOQ010016607">
    <property type="protein sequence ID" value="CAF1384204.1"/>
    <property type="molecule type" value="Genomic_DNA"/>
</dbReference>
<proteinExistence type="predicted"/>
<dbReference type="AlphaFoldDB" id="A0A815K2C8"/>
<dbReference type="SUPFAM" id="SSF56399">
    <property type="entry name" value="ADP-ribosylation"/>
    <property type="match status" value="1"/>
</dbReference>
<dbReference type="PROSITE" id="PS51996">
    <property type="entry name" value="TR_MART"/>
    <property type="match status" value="1"/>
</dbReference>
<dbReference type="EMBL" id="CAJOBC010082008">
    <property type="protein sequence ID" value="CAF4279234.1"/>
    <property type="molecule type" value="Genomic_DNA"/>
</dbReference>
<dbReference type="Proteomes" id="UP000663829">
    <property type="component" value="Unassembled WGS sequence"/>
</dbReference>
<keyword evidence="3" id="KW-1185">Reference proteome</keyword>
<accession>A0A815K2C8</accession>
<reference evidence="1" key="1">
    <citation type="submission" date="2021-02" db="EMBL/GenBank/DDBJ databases">
        <authorList>
            <person name="Nowell W R."/>
        </authorList>
    </citation>
    <scope>NUCLEOTIDE SEQUENCE</scope>
</reference>
<dbReference type="Proteomes" id="UP000681722">
    <property type="component" value="Unassembled WGS sequence"/>
</dbReference>
<protein>
    <submittedName>
        <fullName evidence="1">Uncharacterized protein</fullName>
    </submittedName>
</protein>
<comment type="caution">
    <text evidence="1">The sequence shown here is derived from an EMBL/GenBank/DDBJ whole genome shotgun (WGS) entry which is preliminary data.</text>
</comment>
<evidence type="ECO:0000313" key="1">
    <source>
        <dbReference type="EMBL" id="CAF1384204.1"/>
    </source>
</evidence>
<sequence length="491" mass="57406">MSPTAHNSEELESENYYEDDIDYVQTALEQEQINNYPYFSKYDEFDEIVTAAAEETDTEEILESKQQLTVVFLDDYYEKNNLITKEHYDKIAELGDIYVKFDEIEVCKQYLISHGSPENVFLIVAGSFIENYFKYFHNISPLIHVYIFSLCSNIEQQQHTVDSPLFKDFHQKTESMMNEIARDISIHCNDLVQLIIFRPNDKETSTRDMNNRTQSKYKCLELILRVLARIPYSDVQKENLVRSCIERYNNNAIQCHNLKLFGQQYSSATDSLKWYTRESPLYKLLNEGLRKDNIDEILGFGFFIAHLEQQLSDLHQTYISSLSSNRTAVLIAYRGQHLNGLELNRLKQSINGQISFQSFISTSLNRNAALIYAGDGSRRKAPEFMESVLFEIEIDLMNESNQHRMFAKPFARIDHMSPFGDEEEILFTIGTVFEIKSIEQDTDNFIWDVKLKIVDNDDEQPMFIEKVEYYLNRISLSMTPENRNKSLSMAF</sequence>
<organism evidence="1 3">
    <name type="scientific">Didymodactylos carnosus</name>
    <dbReference type="NCBI Taxonomy" id="1234261"/>
    <lineage>
        <taxon>Eukaryota</taxon>
        <taxon>Metazoa</taxon>
        <taxon>Spiralia</taxon>
        <taxon>Gnathifera</taxon>
        <taxon>Rotifera</taxon>
        <taxon>Eurotatoria</taxon>
        <taxon>Bdelloidea</taxon>
        <taxon>Philodinida</taxon>
        <taxon>Philodinidae</taxon>
        <taxon>Didymodactylos</taxon>
    </lineage>
</organism>
<dbReference type="Gene3D" id="3.90.176.10">
    <property type="entry name" value="Toxin ADP-ribosyltransferase, Chain A, domain 1"/>
    <property type="match status" value="1"/>
</dbReference>
<gene>
    <name evidence="1" type="ORF">GPM918_LOCUS32477</name>
    <name evidence="2" type="ORF">SRO942_LOCUS33146</name>
</gene>